<dbReference type="Proteomes" id="UP001178888">
    <property type="component" value="Unassembled WGS sequence"/>
</dbReference>
<comment type="caution">
    <text evidence="2">The sequence shown here is derived from an EMBL/GenBank/DDBJ whole genome shotgun (WGS) entry which is preliminary data.</text>
</comment>
<dbReference type="EMBL" id="SMYO01000062">
    <property type="protein sequence ID" value="TDK53746.1"/>
    <property type="molecule type" value="Genomic_DNA"/>
</dbReference>
<gene>
    <name evidence="2" type="ORF">E2K98_30015</name>
    <name evidence="1" type="ORF">RCG21_08430</name>
</gene>
<reference evidence="2 3" key="1">
    <citation type="submission" date="2019-03" db="EMBL/GenBank/DDBJ databases">
        <title>Bacillus niacini sp. nov. a Nicotinate-Metabolizing Mesophile Isolated from Soil.</title>
        <authorList>
            <person name="Zhang G."/>
        </authorList>
    </citation>
    <scope>NUCLEOTIDE SEQUENCE [LARGE SCALE GENOMIC DNA]</scope>
    <source>
        <strain evidence="2 3">WN066</strain>
    </source>
</reference>
<dbReference type="AlphaFoldDB" id="A0A4R5VHG1"/>
<evidence type="ECO:0000313" key="3">
    <source>
        <dbReference type="Proteomes" id="UP000295132"/>
    </source>
</evidence>
<sequence>MKKTFLFFILFVLILVGCSNEQILLSGESKNWKGKYLANIDGNNENGSYEFHFKKGNSKTNFKNIEVNINNGKTVIRDENFKGTTISTPKSCRGCSVTSKDKPIKVLIKWNGENAETFYLK</sequence>
<dbReference type="EMBL" id="JAVGVR010000001">
    <property type="protein sequence ID" value="MDQ6596405.1"/>
    <property type="molecule type" value="Genomic_DNA"/>
</dbReference>
<accession>A0A4R5VHG1</accession>
<dbReference type="PROSITE" id="PS51257">
    <property type="entry name" value="PROKAR_LIPOPROTEIN"/>
    <property type="match status" value="1"/>
</dbReference>
<evidence type="ECO:0008006" key="5">
    <source>
        <dbReference type="Google" id="ProtNLM"/>
    </source>
</evidence>
<evidence type="ECO:0000313" key="1">
    <source>
        <dbReference type="EMBL" id="MDQ6596405.1"/>
    </source>
</evidence>
<keyword evidence="4" id="KW-1185">Reference proteome</keyword>
<reference evidence="1" key="2">
    <citation type="submission" date="2023-08" db="EMBL/GenBank/DDBJ databases">
        <title>Nitrogen cycling bacteria in agricultural field soils.</title>
        <authorList>
            <person name="Jang J."/>
        </authorList>
    </citation>
    <scope>NUCLEOTIDE SEQUENCE</scope>
    <source>
        <strain evidence="1">PS3-36</strain>
    </source>
</reference>
<proteinExistence type="predicted"/>
<dbReference type="RefSeq" id="WP_133340604.1">
    <property type="nucleotide sequence ID" value="NZ_JAVGVR010000001.1"/>
</dbReference>
<evidence type="ECO:0000313" key="2">
    <source>
        <dbReference type="EMBL" id="TDK53746.1"/>
    </source>
</evidence>
<protein>
    <recommendedName>
        <fullName evidence="5">Lipoprotein</fullName>
    </recommendedName>
</protein>
<dbReference type="Proteomes" id="UP000295132">
    <property type="component" value="Unassembled WGS sequence"/>
</dbReference>
<name>A0A4R5VHG1_9BACI</name>
<evidence type="ECO:0000313" key="4">
    <source>
        <dbReference type="Proteomes" id="UP001178888"/>
    </source>
</evidence>
<organism evidence="2 3">
    <name type="scientific">Bacillus salipaludis</name>
    <dbReference type="NCBI Taxonomy" id="2547811"/>
    <lineage>
        <taxon>Bacteria</taxon>
        <taxon>Bacillati</taxon>
        <taxon>Bacillota</taxon>
        <taxon>Bacilli</taxon>
        <taxon>Bacillales</taxon>
        <taxon>Bacillaceae</taxon>
        <taxon>Bacillus</taxon>
    </lineage>
</organism>